<dbReference type="OrthoDB" id="278173at2"/>
<evidence type="ECO:0000313" key="3">
    <source>
        <dbReference type="EMBL" id="QDU97889.1"/>
    </source>
</evidence>
<dbReference type="RefSeq" id="WP_145056671.1">
    <property type="nucleotide sequence ID" value="NZ_CP036433.1"/>
</dbReference>
<dbReference type="AlphaFoldDB" id="A0A518E1C3"/>
<evidence type="ECO:0000313" key="4">
    <source>
        <dbReference type="Proteomes" id="UP000317648"/>
    </source>
</evidence>
<dbReference type="Proteomes" id="UP000317648">
    <property type="component" value="Chromosome"/>
</dbReference>
<name>A0A518E1C3_9BACT</name>
<protein>
    <recommendedName>
        <fullName evidence="5">DUF4190 domain-containing protein</fullName>
    </recommendedName>
</protein>
<evidence type="ECO:0008006" key="5">
    <source>
        <dbReference type="Google" id="ProtNLM"/>
    </source>
</evidence>
<dbReference type="KEGG" id="lcre:Pla8534_57460"/>
<feature type="compositionally biased region" description="Low complexity" evidence="1">
    <location>
        <begin position="127"/>
        <end position="141"/>
    </location>
</feature>
<dbReference type="EMBL" id="CP036433">
    <property type="protein sequence ID" value="QDU97889.1"/>
    <property type="molecule type" value="Genomic_DNA"/>
</dbReference>
<feature type="transmembrane region" description="Helical" evidence="2">
    <location>
        <begin position="159"/>
        <end position="187"/>
    </location>
</feature>
<feature type="region of interest" description="Disordered" evidence="1">
    <location>
        <begin position="42"/>
        <end position="155"/>
    </location>
</feature>
<keyword evidence="2" id="KW-1133">Transmembrane helix</keyword>
<gene>
    <name evidence="3" type="ORF">Pla8534_57460</name>
</gene>
<accession>A0A518E1C3</accession>
<organism evidence="3 4">
    <name type="scientific">Lignipirellula cremea</name>
    <dbReference type="NCBI Taxonomy" id="2528010"/>
    <lineage>
        <taxon>Bacteria</taxon>
        <taxon>Pseudomonadati</taxon>
        <taxon>Planctomycetota</taxon>
        <taxon>Planctomycetia</taxon>
        <taxon>Pirellulales</taxon>
        <taxon>Pirellulaceae</taxon>
        <taxon>Lignipirellula</taxon>
    </lineage>
</organism>
<sequence length="243" mass="24803">MAIEYRCGNCNKILRTPDDNGGKKGRCPHCQAIMDIPVRSTVLGESPLDPPAGRPPFGQAPLGSPERPTGPTVPVSRPTPLHDPHLDSPAPRDPFMGSPAPRDPYTGSASGGSPPANPFGDLPTPQSSGSSNPYSSPRGSSQPWGGSPRTGGMPHRGGMILTLGILGIVAMGTTCAPVGLGLGIAAWTMGNTDLAAIQAGRMDITGENLTRAGKVLGVIAVVVNALGMLGCGCLIFISILADK</sequence>
<keyword evidence="2" id="KW-0472">Membrane</keyword>
<proteinExistence type="predicted"/>
<evidence type="ECO:0000256" key="2">
    <source>
        <dbReference type="SAM" id="Phobius"/>
    </source>
</evidence>
<keyword evidence="2" id="KW-0812">Transmembrane</keyword>
<evidence type="ECO:0000256" key="1">
    <source>
        <dbReference type="SAM" id="MobiDB-lite"/>
    </source>
</evidence>
<feature type="transmembrane region" description="Helical" evidence="2">
    <location>
        <begin position="215"/>
        <end position="241"/>
    </location>
</feature>
<reference evidence="3 4" key="1">
    <citation type="submission" date="2019-02" db="EMBL/GenBank/DDBJ databases">
        <title>Deep-cultivation of Planctomycetes and their phenomic and genomic characterization uncovers novel biology.</title>
        <authorList>
            <person name="Wiegand S."/>
            <person name="Jogler M."/>
            <person name="Boedeker C."/>
            <person name="Pinto D."/>
            <person name="Vollmers J."/>
            <person name="Rivas-Marin E."/>
            <person name="Kohn T."/>
            <person name="Peeters S.H."/>
            <person name="Heuer A."/>
            <person name="Rast P."/>
            <person name="Oberbeckmann S."/>
            <person name="Bunk B."/>
            <person name="Jeske O."/>
            <person name="Meyerdierks A."/>
            <person name="Storesund J.E."/>
            <person name="Kallscheuer N."/>
            <person name="Luecker S."/>
            <person name="Lage O.M."/>
            <person name="Pohl T."/>
            <person name="Merkel B.J."/>
            <person name="Hornburger P."/>
            <person name="Mueller R.-W."/>
            <person name="Bruemmer F."/>
            <person name="Labrenz M."/>
            <person name="Spormann A.M."/>
            <person name="Op den Camp H."/>
            <person name="Overmann J."/>
            <person name="Amann R."/>
            <person name="Jetten M.S.M."/>
            <person name="Mascher T."/>
            <person name="Medema M.H."/>
            <person name="Devos D.P."/>
            <person name="Kaster A.-K."/>
            <person name="Ovreas L."/>
            <person name="Rohde M."/>
            <person name="Galperin M.Y."/>
            <person name="Jogler C."/>
        </authorList>
    </citation>
    <scope>NUCLEOTIDE SEQUENCE [LARGE SCALE GENOMIC DNA]</scope>
    <source>
        <strain evidence="3 4">Pla85_3_4</strain>
    </source>
</reference>
<keyword evidence="4" id="KW-1185">Reference proteome</keyword>